<dbReference type="AlphaFoldDB" id="A0ABD0UZA1"/>
<dbReference type="PANTHER" id="PTHR31286:SF165">
    <property type="entry name" value="DUF4283 DOMAIN-CONTAINING PROTEIN"/>
    <property type="match status" value="1"/>
</dbReference>
<gene>
    <name evidence="2" type="ORF">M5K25_016041</name>
</gene>
<keyword evidence="3" id="KW-1185">Reference proteome</keyword>
<dbReference type="EMBL" id="JANQDX010000012">
    <property type="protein sequence ID" value="KAL0915611.1"/>
    <property type="molecule type" value="Genomic_DNA"/>
</dbReference>
<dbReference type="PANTHER" id="PTHR31286">
    <property type="entry name" value="GLYCINE-RICH CELL WALL STRUCTURAL PROTEIN 1.8-LIKE"/>
    <property type="match status" value="1"/>
</dbReference>
<dbReference type="Proteomes" id="UP001552299">
    <property type="component" value="Unassembled WGS sequence"/>
</dbReference>
<evidence type="ECO:0000256" key="1">
    <source>
        <dbReference type="SAM" id="MobiDB-lite"/>
    </source>
</evidence>
<comment type="caution">
    <text evidence="2">The sequence shown here is derived from an EMBL/GenBank/DDBJ whole genome shotgun (WGS) entry which is preliminary data.</text>
</comment>
<evidence type="ECO:0000313" key="2">
    <source>
        <dbReference type="EMBL" id="KAL0915611.1"/>
    </source>
</evidence>
<evidence type="ECO:0008006" key="4">
    <source>
        <dbReference type="Google" id="ProtNLM"/>
    </source>
</evidence>
<sequence length="492" mass="55383">MAEAVNPWGVAARPASAKPQGFFNLGSDVSKSPSRSFKEVVSGNTSAGDSISSLAHSSMNGVPAIFLFDEEVLKLASPFQFTLVAKFTLRRPNLDAIRSVFGRPLQNDQATTARSRPSVARILVEVDITKKHTKEVWLGSKAFGYMQKVEFEKVPDFCNHCKMHGHSMTDCFSLHPNLRNKSSTSNDMQEIHMEREPENISKQVMVSPIVEGREIDADSLVADNNNLAENVDKDVTNGIDNRQDITRNINEISGEPNLYISVDSMLQNTSNINLSPPTHAPPLGEVPSEHNEGGNMDDTEVEEGECVSRAKPGRIENDQNLACENDGFTKVGKKKNNFEVSWLERERNRWFLEHFWRVHHQWSVVLYHPRRVKKDVILCHHQEGEKGCGSLPSPEGRVRKDERVIKDVVLCHHQEGEKDVLVVICHHWEGEKGHTVALFNQDQGSEGEDFGEEGVPTQGPTPGSDPNFYHDMIQRFDRLDTQFDQIENHMNM</sequence>
<name>A0ABD0UZA1_DENTH</name>
<accession>A0ABD0UZA1</accession>
<reference evidence="2 3" key="1">
    <citation type="journal article" date="2024" name="Plant Biotechnol. J.">
        <title>Dendrobium thyrsiflorum genome and its molecular insights into genes involved in important horticultural traits.</title>
        <authorList>
            <person name="Chen B."/>
            <person name="Wang J.Y."/>
            <person name="Zheng P.J."/>
            <person name="Li K.L."/>
            <person name="Liang Y.M."/>
            <person name="Chen X.F."/>
            <person name="Zhang C."/>
            <person name="Zhao X."/>
            <person name="He X."/>
            <person name="Zhang G.Q."/>
            <person name="Liu Z.J."/>
            <person name="Xu Q."/>
        </authorList>
    </citation>
    <scope>NUCLEOTIDE SEQUENCE [LARGE SCALE GENOMIC DNA]</scope>
    <source>
        <strain evidence="2">GZMU011</strain>
    </source>
</reference>
<dbReference type="InterPro" id="IPR040256">
    <property type="entry name" value="At4g02000-like"/>
</dbReference>
<feature type="region of interest" description="Disordered" evidence="1">
    <location>
        <begin position="443"/>
        <end position="465"/>
    </location>
</feature>
<organism evidence="2 3">
    <name type="scientific">Dendrobium thyrsiflorum</name>
    <name type="common">Pinecone-like raceme dendrobium</name>
    <name type="synonym">Orchid</name>
    <dbReference type="NCBI Taxonomy" id="117978"/>
    <lineage>
        <taxon>Eukaryota</taxon>
        <taxon>Viridiplantae</taxon>
        <taxon>Streptophyta</taxon>
        <taxon>Embryophyta</taxon>
        <taxon>Tracheophyta</taxon>
        <taxon>Spermatophyta</taxon>
        <taxon>Magnoliopsida</taxon>
        <taxon>Liliopsida</taxon>
        <taxon>Asparagales</taxon>
        <taxon>Orchidaceae</taxon>
        <taxon>Epidendroideae</taxon>
        <taxon>Malaxideae</taxon>
        <taxon>Dendrobiinae</taxon>
        <taxon>Dendrobium</taxon>
    </lineage>
</organism>
<evidence type="ECO:0000313" key="3">
    <source>
        <dbReference type="Proteomes" id="UP001552299"/>
    </source>
</evidence>
<protein>
    <recommendedName>
        <fullName evidence="4">DUF4283 domain-containing protein</fullName>
    </recommendedName>
</protein>
<proteinExistence type="predicted"/>